<evidence type="ECO:0000313" key="1">
    <source>
        <dbReference type="EMBL" id="WXB14770.1"/>
    </source>
</evidence>
<dbReference type="EMBL" id="CP089984">
    <property type="protein sequence ID" value="WXB14770.1"/>
    <property type="molecule type" value="Genomic_DNA"/>
</dbReference>
<organism evidence="1 2">
    <name type="scientific">Pendulispora albinea</name>
    <dbReference type="NCBI Taxonomy" id="2741071"/>
    <lineage>
        <taxon>Bacteria</taxon>
        <taxon>Pseudomonadati</taxon>
        <taxon>Myxococcota</taxon>
        <taxon>Myxococcia</taxon>
        <taxon>Myxococcales</taxon>
        <taxon>Sorangiineae</taxon>
        <taxon>Pendulisporaceae</taxon>
        <taxon>Pendulispora</taxon>
    </lineage>
</organism>
<dbReference type="Proteomes" id="UP001370348">
    <property type="component" value="Chromosome"/>
</dbReference>
<dbReference type="Gene3D" id="1.10.1510.10">
    <property type="entry name" value="Uncharacterised protein YqeY/AIM41 PF09424, N-terminal domain"/>
    <property type="match status" value="1"/>
</dbReference>
<gene>
    <name evidence="1" type="ORF">LZC94_43995</name>
</gene>
<dbReference type="RefSeq" id="WP_394824395.1">
    <property type="nucleotide sequence ID" value="NZ_CP089984.1"/>
</dbReference>
<proteinExistence type="predicted"/>
<sequence length="125" mass="13390">MDPRCTIRSVDEWKTVLRAALREALRSRQAHALAVVRETLAAIENAEAPDSSAAPPLQEGVIAGAVAGLGAGDVERRILSPEAATAIVEREIRDRRDAAVTYTALGRHEEAKALMQQIDVLLALG</sequence>
<name>A0ABZ2LWQ3_9BACT</name>
<accession>A0ABZ2LWQ3</accession>
<dbReference type="InterPro" id="IPR042184">
    <property type="entry name" value="YqeY/Aim41_N"/>
</dbReference>
<reference evidence="1 2" key="1">
    <citation type="submission" date="2021-12" db="EMBL/GenBank/DDBJ databases">
        <title>Discovery of the Pendulisporaceae a myxobacterial family with distinct sporulation behavior and unique specialized metabolism.</title>
        <authorList>
            <person name="Garcia R."/>
            <person name="Popoff A."/>
            <person name="Bader C.D."/>
            <person name="Loehr J."/>
            <person name="Walesch S."/>
            <person name="Walt C."/>
            <person name="Boldt J."/>
            <person name="Bunk B."/>
            <person name="Haeckl F.J.F.P.J."/>
            <person name="Gunesch A.P."/>
            <person name="Birkelbach J."/>
            <person name="Nuebel U."/>
            <person name="Pietschmann T."/>
            <person name="Bach T."/>
            <person name="Mueller R."/>
        </authorList>
    </citation>
    <scope>NUCLEOTIDE SEQUENCE [LARGE SCALE GENOMIC DNA]</scope>
    <source>
        <strain evidence="1 2">MSr11954</strain>
    </source>
</reference>
<keyword evidence="2" id="KW-1185">Reference proteome</keyword>
<evidence type="ECO:0000313" key="2">
    <source>
        <dbReference type="Proteomes" id="UP001370348"/>
    </source>
</evidence>
<protein>
    <submittedName>
        <fullName evidence="1">GatB/YqeY domain-containing protein</fullName>
    </submittedName>
</protein>